<name>A0A2W4RQT5_9GAMM</name>
<dbReference type="EMBL" id="QJPH01000144">
    <property type="protein sequence ID" value="PZN84716.1"/>
    <property type="molecule type" value="Genomic_DNA"/>
</dbReference>
<dbReference type="InterPro" id="IPR026001">
    <property type="entry name" value="Abi-like_C"/>
</dbReference>
<proteinExistence type="predicted"/>
<evidence type="ECO:0000313" key="2">
    <source>
        <dbReference type="EMBL" id="PZN84716.1"/>
    </source>
</evidence>
<evidence type="ECO:0000313" key="3">
    <source>
        <dbReference type="Proteomes" id="UP000249396"/>
    </source>
</evidence>
<evidence type="ECO:0000259" key="1">
    <source>
        <dbReference type="Pfam" id="PF14355"/>
    </source>
</evidence>
<sequence>MIDEDPTALTHGEVLFIVNRYIGVAGGFLGIDDGYLGQFSYRTFREFFPEYCNIDFPGWPEGATTREAFIEIVKALPSQAQVKVLRGVLQRFPVTPKAAFRQEQVAQINALIARIEGVKLIGGGDLKGASEVVRAALQDAQALMESGGSARAVDRVHTALHGYLKFICQEEEIEVPDQPTIGALLRAIKLNHPKLANLGERSGEVRIILNSFGTIAGVLNPIRNNASPAHPNKALLEEPEAWLVINACTSIYTYLDKKLSA</sequence>
<dbReference type="Proteomes" id="UP000249396">
    <property type="component" value="Unassembled WGS sequence"/>
</dbReference>
<dbReference type="AlphaFoldDB" id="A0A2W4RQT5"/>
<dbReference type="Pfam" id="PF14355">
    <property type="entry name" value="Abi_C"/>
    <property type="match status" value="1"/>
</dbReference>
<feature type="domain" description="Abortive infection protein-like C-terminal" evidence="1">
    <location>
        <begin position="182"/>
        <end position="255"/>
    </location>
</feature>
<comment type="caution">
    <text evidence="2">The sequence shown here is derived from an EMBL/GenBank/DDBJ whole genome shotgun (WGS) entry which is preliminary data.</text>
</comment>
<reference evidence="2 3" key="1">
    <citation type="journal article" date="2018" name="Aquat. Microb. Ecol.">
        <title>Gammaproteobacterial methanotrophs dominate.</title>
        <authorList>
            <person name="Rissanen A.J."/>
            <person name="Saarenheimo J."/>
            <person name="Tiirola M."/>
            <person name="Peura S."/>
            <person name="Aalto S.L."/>
            <person name="Karvinen A."/>
            <person name="Nykanen H."/>
        </authorList>
    </citation>
    <scope>NUCLEOTIDE SEQUENCE [LARGE SCALE GENOMIC DNA]</scope>
    <source>
        <strain evidence="2">AMbin10</strain>
    </source>
</reference>
<protein>
    <recommendedName>
        <fullName evidence="1">Abortive infection protein-like C-terminal domain-containing protein</fullName>
    </recommendedName>
</protein>
<accession>A0A2W4RQT5</accession>
<organism evidence="2 3">
    <name type="scientific">Candidatus Methylumidiphilus alinenensis</name>
    <dbReference type="NCBI Taxonomy" id="2202197"/>
    <lineage>
        <taxon>Bacteria</taxon>
        <taxon>Pseudomonadati</taxon>
        <taxon>Pseudomonadota</taxon>
        <taxon>Gammaproteobacteria</taxon>
        <taxon>Methylococcales</taxon>
        <taxon>Candidatus Methylumidiphilus</taxon>
    </lineage>
</organism>
<gene>
    <name evidence="2" type="ORF">DM484_02440</name>
</gene>